<dbReference type="Proteomes" id="UP000503004">
    <property type="component" value="Chromosome"/>
</dbReference>
<organism evidence="3 4">
    <name type="scientific">Methylococcus geothermalis</name>
    <dbReference type="NCBI Taxonomy" id="2681310"/>
    <lineage>
        <taxon>Bacteria</taxon>
        <taxon>Pseudomonadati</taxon>
        <taxon>Pseudomonadota</taxon>
        <taxon>Gammaproteobacteria</taxon>
        <taxon>Methylococcales</taxon>
        <taxon>Methylococcaceae</taxon>
        <taxon>Methylococcus</taxon>
    </lineage>
</organism>
<dbReference type="KEGG" id="metu:GNH96_14020"/>
<keyword evidence="2" id="KW-1133">Transmembrane helix</keyword>
<evidence type="ECO:0000313" key="3">
    <source>
        <dbReference type="EMBL" id="QJD30957.1"/>
    </source>
</evidence>
<gene>
    <name evidence="3" type="ORF">GNH96_14020</name>
</gene>
<protein>
    <submittedName>
        <fullName evidence="3">Uncharacterized protein</fullName>
    </submittedName>
</protein>
<keyword evidence="2" id="KW-0812">Transmembrane</keyword>
<name>A0A858QAM7_9GAMM</name>
<accession>A0A858QAM7</accession>
<dbReference type="EMBL" id="CP046565">
    <property type="protein sequence ID" value="QJD30957.1"/>
    <property type="molecule type" value="Genomic_DNA"/>
</dbReference>
<evidence type="ECO:0000256" key="2">
    <source>
        <dbReference type="SAM" id="Phobius"/>
    </source>
</evidence>
<feature type="coiled-coil region" evidence="1">
    <location>
        <begin position="11"/>
        <end position="45"/>
    </location>
</feature>
<reference evidence="4" key="1">
    <citation type="submission" date="2019-12" db="EMBL/GenBank/DDBJ databases">
        <authorList>
            <person name="Awala S.I."/>
            <person name="Rhee S.K."/>
        </authorList>
    </citation>
    <scope>NUCLEOTIDE SEQUENCE [LARGE SCALE GENOMIC DNA]</scope>
    <source>
        <strain evidence="4">IM1</strain>
    </source>
</reference>
<evidence type="ECO:0000256" key="1">
    <source>
        <dbReference type="SAM" id="Coils"/>
    </source>
</evidence>
<dbReference type="AlphaFoldDB" id="A0A858QAM7"/>
<proteinExistence type="predicted"/>
<dbReference type="RefSeq" id="WP_169604230.1">
    <property type="nucleotide sequence ID" value="NZ_CP046565.1"/>
</dbReference>
<feature type="transmembrane region" description="Helical" evidence="2">
    <location>
        <begin position="131"/>
        <end position="151"/>
    </location>
</feature>
<sequence>MSMATRGLDLFLRAEEEANRLVEELRRLKDEVESYKTAREALGQAAMGVSELSTRCAKIAEQLGGLAETLRSIGTPELLRGLEAITAEQGMLRKELEQRHEAQRQEVLAVQENLGAQAAGTKALVTTVRNLALGSFGLSLITLALLGWLVLTLGRG</sequence>
<keyword evidence="2" id="KW-0472">Membrane</keyword>
<evidence type="ECO:0000313" key="4">
    <source>
        <dbReference type="Proteomes" id="UP000503004"/>
    </source>
</evidence>
<keyword evidence="4" id="KW-1185">Reference proteome</keyword>
<keyword evidence="1" id="KW-0175">Coiled coil</keyword>